<proteinExistence type="predicted"/>
<feature type="domain" description="AB hydrolase-1" evidence="2">
    <location>
        <begin position="40"/>
        <end position="276"/>
    </location>
</feature>
<dbReference type="Proteomes" id="UP001207337">
    <property type="component" value="Unassembled WGS sequence"/>
</dbReference>
<sequence>MNAQQRMLGRYDIEAESQFIDIPSVGGRAHVLIAGVGPAVVMVNGIGTPGAMWAPLMAELNEFSLYAVDLPGFGLTDTTDTFSENLKDNAIRFLSEVLDELELESPFFIANSLGALWTSWLILDQPNRVSALVYIGCPALVLDTSAPLPMRLLAVKGLGSLLTRLQSPSEKQVEQLSKMVKEYPLVPELADLLLKTEQLPEFRQTFLSMLNTLLRLRGGRPEMMLTAGQLARIDKPTLLFWGKNDPFGSPKVGKRMSEIMPAAELHTVEGGHAPWLKQSKQIGPTISRFLHQHGE</sequence>
<evidence type="ECO:0000259" key="2">
    <source>
        <dbReference type="Pfam" id="PF12697"/>
    </source>
</evidence>
<comment type="caution">
    <text evidence="3">The sequence shown here is derived from an EMBL/GenBank/DDBJ whole genome shotgun (WGS) entry which is preliminary data.</text>
</comment>
<gene>
    <name evidence="3" type="ORF">LQ318_01545</name>
</gene>
<dbReference type="RefSeq" id="WP_345694225.1">
    <property type="nucleotide sequence ID" value="NZ_BAABRS010000001.1"/>
</dbReference>
<accession>A0ABT3PUP6</accession>
<dbReference type="GO" id="GO:0016787">
    <property type="term" value="F:hydrolase activity"/>
    <property type="evidence" value="ECO:0007669"/>
    <property type="project" value="UniProtKB-KW"/>
</dbReference>
<dbReference type="PANTHER" id="PTHR43798:SF31">
    <property type="entry name" value="AB HYDROLASE SUPERFAMILY PROTEIN YCLE"/>
    <property type="match status" value="1"/>
</dbReference>
<dbReference type="PANTHER" id="PTHR43798">
    <property type="entry name" value="MONOACYLGLYCEROL LIPASE"/>
    <property type="match status" value="1"/>
</dbReference>
<dbReference type="EMBL" id="JAJNDC010000001">
    <property type="protein sequence ID" value="MCW9711575.1"/>
    <property type="molecule type" value="Genomic_DNA"/>
</dbReference>
<reference evidence="3 4" key="1">
    <citation type="submission" date="2021-11" db="EMBL/GenBank/DDBJ databases">
        <title>Aliifidinibius sp. nov., a new bacterium isolated from saline soil.</title>
        <authorList>
            <person name="Galisteo C."/>
            <person name="De La Haba R."/>
            <person name="Sanchez-Porro C."/>
            <person name="Ventosa A."/>
        </authorList>
    </citation>
    <scope>NUCLEOTIDE SEQUENCE [LARGE SCALE GENOMIC DNA]</scope>
    <source>
        <strain evidence="3 4">KACC 190600</strain>
    </source>
</reference>
<dbReference type="SUPFAM" id="SSF53474">
    <property type="entry name" value="alpha/beta-Hydrolases"/>
    <property type="match status" value="1"/>
</dbReference>
<protein>
    <submittedName>
        <fullName evidence="3">Alpha/beta hydrolase</fullName>
    </submittedName>
</protein>
<dbReference type="InterPro" id="IPR000073">
    <property type="entry name" value="AB_hydrolase_1"/>
</dbReference>
<keyword evidence="1 3" id="KW-0378">Hydrolase</keyword>
<evidence type="ECO:0000313" key="4">
    <source>
        <dbReference type="Proteomes" id="UP001207337"/>
    </source>
</evidence>
<dbReference type="PRINTS" id="PR00111">
    <property type="entry name" value="ABHYDROLASE"/>
</dbReference>
<dbReference type="Pfam" id="PF12697">
    <property type="entry name" value="Abhydrolase_6"/>
    <property type="match status" value="1"/>
</dbReference>
<dbReference type="Gene3D" id="3.40.50.1820">
    <property type="entry name" value="alpha/beta hydrolase"/>
    <property type="match status" value="1"/>
</dbReference>
<dbReference type="InterPro" id="IPR029058">
    <property type="entry name" value="AB_hydrolase_fold"/>
</dbReference>
<evidence type="ECO:0000313" key="3">
    <source>
        <dbReference type="EMBL" id="MCW9711575.1"/>
    </source>
</evidence>
<dbReference type="InterPro" id="IPR050266">
    <property type="entry name" value="AB_hydrolase_sf"/>
</dbReference>
<evidence type="ECO:0000256" key="1">
    <source>
        <dbReference type="ARBA" id="ARBA00022801"/>
    </source>
</evidence>
<organism evidence="3 4">
    <name type="scientific">Fodinibius salicampi</name>
    <dbReference type="NCBI Taxonomy" id="1920655"/>
    <lineage>
        <taxon>Bacteria</taxon>
        <taxon>Pseudomonadati</taxon>
        <taxon>Balneolota</taxon>
        <taxon>Balneolia</taxon>
        <taxon>Balneolales</taxon>
        <taxon>Balneolaceae</taxon>
        <taxon>Fodinibius</taxon>
    </lineage>
</organism>
<name>A0ABT3PUP6_9BACT</name>
<keyword evidence="4" id="KW-1185">Reference proteome</keyword>